<dbReference type="Pfam" id="PF18909">
    <property type="entry name" value="dGTP_diPhyd_N"/>
    <property type="match status" value="1"/>
</dbReference>
<proteinExistence type="predicted"/>
<dbReference type="InterPro" id="IPR044038">
    <property type="entry name" value="dATP/dGTP_diPOhydrolase_N"/>
</dbReference>
<evidence type="ECO:0000313" key="2">
    <source>
        <dbReference type="EMBL" id="DAE03146.1"/>
    </source>
</evidence>
<feature type="domain" description="dATP/dGTP diphosphohydrolase N-terminal" evidence="1">
    <location>
        <begin position="3"/>
        <end position="94"/>
    </location>
</feature>
<protein>
    <recommendedName>
        <fullName evidence="1">dATP/dGTP diphosphohydrolase N-terminal domain-containing protein</fullName>
    </recommendedName>
</protein>
<organism evidence="2">
    <name type="scientific">Podoviridae sp. ctU7u6</name>
    <dbReference type="NCBI Taxonomy" id="2825252"/>
    <lineage>
        <taxon>Viruses</taxon>
        <taxon>Duplodnaviria</taxon>
        <taxon>Heunggongvirae</taxon>
        <taxon>Uroviricota</taxon>
        <taxon>Caudoviricetes</taxon>
    </lineage>
</organism>
<accession>A0A8S5P825</accession>
<dbReference type="EMBL" id="BK015359">
    <property type="protein sequence ID" value="DAE03146.1"/>
    <property type="molecule type" value="Genomic_DNA"/>
</dbReference>
<evidence type="ECO:0000259" key="1">
    <source>
        <dbReference type="Pfam" id="PF18909"/>
    </source>
</evidence>
<name>A0A8S5P825_9CAUD</name>
<reference evidence="2" key="1">
    <citation type="journal article" date="2021" name="Proc. Natl. Acad. Sci. U.S.A.">
        <title>A Catalog of Tens of Thousands of Viruses from Human Metagenomes Reveals Hidden Associations with Chronic Diseases.</title>
        <authorList>
            <person name="Tisza M.J."/>
            <person name="Buck C.B."/>
        </authorList>
    </citation>
    <scope>NUCLEOTIDE SEQUENCE</scope>
    <source>
        <strain evidence="2">CtU7u6</strain>
    </source>
</reference>
<sequence>MEGKKNDRKDDKTRWELIPLDCLEDIARVYTEGAKKYGDNNWQNLDNGYERYKGALLRHLYAAEHNEFDEETGCRHLAQVAWNAIALLWLSKNRDKDYISKEISDAIAKEIGITQSVNDFSTKDISLKEGENKEITDNFEKTSVMKNTSLYAKYGSLSIRRANKDKNLFYLIDSSYHTLFDDGSDNGYDNYGIETIGRQQANLLKSLWKEFEEREKMEYGRKIR</sequence>